<dbReference type="AlphaFoldDB" id="A0A3Q3GJY3"/>
<organism evidence="7 8">
    <name type="scientific">Kryptolebias marmoratus</name>
    <name type="common">Mangrove killifish</name>
    <name type="synonym">Rivulus marmoratus</name>
    <dbReference type="NCBI Taxonomy" id="37003"/>
    <lineage>
        <taxon>Eukaryota</taxon>
        <taxon>Metazoa</taxon>
        <taxon>Chordata</taxon>
        <taxon>Craniata</taxon>
        <taxon>Vertebrata</taxon>
        <taxon>Euteleostomi</taxon>
        <taxon>Actinopterygii</taxon>
        <taxon>Neopterygii</taxon>
        <taxon>Teleostei</taxon>
        <taxon>Neoteleostei</taxon>
        <taxon>Acanthomorphata</taxon>
        <taxon>Ovalentaria</taxon>
        <taxon>Atherinomorphae</taxon>
        <taxon>Cyprinodontiformes</taxon>
        <taxon>Rivulidae</taxon>
        <taxon>Kryptolebias</taxon>
    </lineage>
</organism>
<evidence type="ECO:0000313" key="7">
    <source>
        <dbReference type="Ensembl" id="ENSKMAP00000023892.1"/>
    </source>
</evidence>
<protein>
    <submittedName>
        <fullName evidence="7">Prokineticin 1</fullName>
    </submittedName>
</protein>
<keyword evidence="4" id="KW-0732">Signal</keyword>
<feature type="domain" description="Prokineticin" evidence="6">
    <location>
        <begin position="70"/>
        <end position="164"/>
    </location>
</feature>
<sequence length="172" mass="19534">MSNMRREGENIGWRSQVDKKKERAQLPSLSEKFYKPLWVSEASLWGCCRVCSQFKVLRGSSGPVAVMDFSVMLLSVLLVFSSWSRGAVITGACEKDVQCGFDLCCAVSLWLRGLRMCIPRGVEGDECHPFSHKVPYAGKRLHHTCPCLPHLVCTRFADNKYRCTEDFKNMDF</sequence>
<dbReference type="InterPro" id="IPR023569">
    <property type="entry name" value="Prokineticin_domain"/>
</dbReference>
<dbReference type="InterPro" id="IPR009523">
    <property type="entry name" value="Prokineticin"/>
</dbReference>
<dbReference type="RefSeq" id="XP_024862035.1">
    <property type="nucleotide sequence ID" value="XM_025006267.2"/>
</dbReference>
<keyword evidence="3" id="KW-0964">Secreted</keyword>
<proteinExistence type="inferred from homology"/>
<dbReference type="GO" id="GO:0001935">
    <property type="term" value="P:endothelial cell proliferation"/>
    <property type="evidence" value="ECO:0007669"/>
    <property type="project" value="TreeGrafter"/>
</dbReference>
<evidence type="ECO:0000313" key="8">
    <source>
        <dbReference type="Proteomes" id="UP000264800"/>
    </source>
</evidence>
<dbReference type="STRING" id="37003.ENSKMAP00000023892"/>
<dbReference type="Pfam" id="PF06607">
    <property type="entry name" value="Prokineticin"/>
    <property type="match status" value="1"/>
</dbReference>
<evidence type="ECO:0000256" key="1">
    <source>
        <dbReference type="ARBA" id="ARBA00004613"/>
    </source>
</evidence>
<dbReference type="GeneID" id="108236770"/>
<dbReference type="Gene3D" id="2.10.80.10">
    <property type="entry name" value="Lipase, subunit A"/>
    <property type="match status" value="1"/>
</dbReference>
<reference evidence="7" key="1">
    <citation type="submission" date="2025-08" db="UniProtKB">
        <authorList>
            <consortium name="Ensembl"/>
        </authorList>
    </citation>
    <scope>IDENTIFICATION</scope>
</reference>
<dbReference type="SUPFAM" id="SSF57190">
    <property type="entry name" value="Colipase-like"/>
    <property type="match status" value="2"/>
</dbReference>
<evidence type="ECO:0000259" key="6">
    <source>
        <dbReference type="Pfam" id="PF06607"/>
    </source>
</evidence>
<dbReference type="OrthoDB" id="6433669at2759"/>
<dbReference type="PANTHER" id="PTHR18821:SF7">
    <property type="entry name" value="PROKINETICIN-1"/>
    <property type="match status" value="1"/>
</dbReference>
<name>A0A3Q3GJY3_KRYMA</name>
<evidence type="ECO:0000256" key="5">
    <source>
        <dbReference type="ARBA" id="ARBA00023157"/>
    </source>
</evidence>
<dbReference type="GO" id="GO:0005576">
    <property type="term" value="C:extracellular region"/>
    <property type="evidence" value="ECO:0007669"/>
    <property type="project" value="UniProtKB-SubCell"/>
</dbReference>
<dbReference type="Proteomes" id="UP000264800">
    <property type="component" value="Unplaced"/>
</dbReference>
<keyword evidence="5" id="KW-1015">Disulfide bond</keyword>
<evidence type="ECO:0000256" key="3">
    <source>
        <dbReference type="ARBA" id="ARBA00022525"/>
    </source>
</evidence>
<reference evidence="7" key="2">
    <citation type="submission" date="2025-09" db="UniProtKB">
        <authorList>
            <consortium name="Ensembl"/>
        </authorList>
    </citation>
    <scope>IDENTIFICATION</scope>
</reference>
<evidence type="ECO:0000256" key="2">
    <source>
        <dbReference type="ARBA" id="ARBA00006999"/>
    </source>
</evidence>
<comment type="subcellular location">
    <subcellularLocation>
        <location evidence="1">Secreted</location>
    </subcellularLocation>
</comment>
<dbReference type="CTD" id="84432"/>
<comment type="similarity">
    <text evidence="2">Belongs to the AVIT (prokineticin) family.</text>
</comment>
<dbReference type="Ensembl" id="ENSKMAT00000024196.1">
    <property type="protein sequence ID" value="ENSKMAP00000023892.1"/>
    <property type="gene ID" value="ENSKMAG00000017722.1"/>
</dbReference>
<dbReference type="GeneTree" id="ENSGT00940000166935"/>
<dbReference type="PANTHER" id="PTHR18821">
    <property type="entry name" value="PROKINETICIN"/>
    <property type="match status" value="1"/>
</dbReference>
<dbReference type="KEGG" id="kmr:108236770"/>
<evidence type="ECO:0000256" key="4">
    <source>
        <dbReference type="ARBA" id="ARBA00022729"/>
    </source>
</evidence>
<accession>A0A3Q3GJY3</accession>
<keyword evidence="8" id="KW-1185">Reference proteome</keyword>